<feature type="transmembrane region" description="Helical" evidence="1">
    <location>
        <begin position="75"/>
        <end position="94"/>
    </location>
</feature>
<feature type="transmembrane region" description="Helical" evidence="1">
    <location>
        <begin position="128"/>
        <end position="151"/>
    </location>
</feature>
<name>A0A4D5RR04_IXOSC</name>
<feature type="transmembrane region" description="Helical" evidence="1">
    <location>
        <begin position="386"/>
        <end position="407"/>
    </location>
</feature>
<dbReference type="FunFam" id="1.20.1250.20:FF:000724">
    <property type="entry name" value="Monocarboxylate transporter, putative"/>
    <property type="match status" value="1"/>
</dbReference>
<dbReference type="EMBL" id="GHJT01004506">
    <property type="protein sequence ID" value="MOY38477.1"/>
    <property type="molecule type" value="Transcribed_RNA"/>
</dbReference>
<reference evidence="2" key="1">
    <citation type="submission" date="2019-04" db="EMBL/GenBank/DDBJ databases">
        <title>An insight into the mialome of Ixodes scapularis.</title>
        <authorList>
            <person name="Ribeiro J.M."/>
            <person name="Mather T.N."/>
            <person name="Karim S."/>
        </authorList>
    </citation>
    <scope>NUCLEOTIDE SEQUENCE</scope>
</reference>
<dbReference type="Pfam" id="PF07690">
    <property type="entry name" value="MFS_1"/>
    <property type="match status" value="1"/>
</dbReference>
<dbReference type="PANTHER" id="PTHR11360">
    <property type="entry name" value="MONOCARBOXYLATE TRANSPORTER"/>
    <property type="match status" value="1"/>
</dbReference>
<dbReference type="VEuPathDB" id="VectorBase:ISCW022850"/>
<feature type="transmembrane region" description="Helical" evidence="1">
    <location>
        <begin position="7"/>
        <end position="27"/>
    </location>
</feature>
<dbReference type="GO" id="GO:0022857">
    <property type="term" value="F:transmembrane transporter activity"/>
    <property type="evidence" value="ECO:0007669"/>
    <property type="project" value="InterPro"/>
</dbReference>
<dbReference type="VEuPathDB" id="VectorBase:ISCP_001332"/>
<evidence type="ECO:0000313" key="2">
    <source>
        <dbReference type="EMBL" id="MOY38477.1"/>
    </source>
</evidence>
<dbReference type="OrthoDB" id="410267at2759"/>
<keyword evidence="1" id="KW-0472">Membrane</keyword>
<proteinExistence type="predicted"/>
<feature type="transmembrane region" description="Helical" evidence="1">
    <location>
        <begin position="100"/>
        <end position="121"/>
    </location>
</feature>
<sequence>MDSKRSWAVAVACCWINAFSLLTIRSASVIYVEILQTFSVTREQASWPLSLITVFYCLVGPIVGALANYIAIDKLISVGCLASGLAVAACYFANGISYLIFFLGVTQGCALGLLCLCNTAISQHFRRYRAVASGISNAGFCIGGLILPPLVQLIFDEYGCRGALLICGAVMLNATAGAILTRSPYEPIAKPECSCQKNASPNDTLLSKVNLPDLLTVDSKQKEVCQTNVISSPGESNWKTPEESQRENTVSLARNGTVVEVEKKGLQYPHEKCKTITTEGEHPSNQLEHFCTNFPLASKIKYKKVTGPGRNDKLQRLSFLLSPKFYLIAFSVMQIWFNVTAYLTIIVDFATDRNISRWNAVFLATFITAADLVARLGSGFITDRGLLGKNAMMATHLLLWAATLYLTPLCSSYACYVLTAIVMGWCGGATFILTAVFFMELVDPDAFSMCIGVASFVGGLPLLARPPLIGYYRDTLGDYDGLFHLQGTLSTCIAVFWIFVHFKEKCSVTSLRSS</sequence>
<feature type="transmembrane region" description="Helical" evidence="1">
    <location>
        <begin position="47"/>
        <end position="68"/>
    </location>
</feature>
<organism evidence="2">
    <name type="scientific">Ixodes scapularis</name>
    <name type="common">Black-legged tick</name>
    <name type="synonym">Deer tick</name>
    <dbReference type="NCBI Taxonomy" id="6945"/>
    <lineage>
        <taxon>Eukaryota</taxon>
        <taxon>Metazoa</taxon>
        <taxon>Ecdysozoa</taxon>
        <taxon>Arthropoda</taxon>
        <taxon>Chelicerata</taxon>
        <taxon>Arachnida</taxon>
        <taxon>Acari</taxon>
        <taxon>Parasitiformes</taxon>
        <taxon>Ixodida</taxon>
        <taxon>Ixodoidea</taxon>
        <taxon>Ixodidae</taxon>
        <taxon>Ixodinae</taxon>
        <taxon>Ixodes</taxon>
    </lineage>
</organism>
<accession>A0A4D5RR04</accession>
<feature type="transmembrane region" description="Helical" evidence="1">
    <location>
        <begin position="355"/>
        <end position="374"/>
    </location>
</feature>
<feature type="transmembrane region" description="Helical" evidence="1">
    <location>
        <begin position="325"/>
        <end position="349"/>
    </location>
</feature>
<protein>
    <submittedName>
        <fullName evidence="2">Putative monocarboxylate transporter</fullName>
    </submittedName>
</protein>
<keyword evidence="1" id="KW-1133">Transmembrane helix</keyword>
<dbReference type="VEuPathDB" id="VectorBase:ISCI022850"/>
<dbReference type="VEuPathDB" id="VectorBase:ISCI003169"/>
<keyword evidence="1" id="KW-0812">Transmembrane</keyword>
<dbReference type="PANTHER" id="PTHR11360:SF303">
    <property type="entry name" value="MAJOR FACILITATOR SUPERFAMILY (MFS) PROFILE DOMAIN-CONTAINING PROTEIN"/>
    <property type="match status" value="1"/>
</dbReference>
<feature type="transmembrane region" description="Helical" evidence="1">
    <location>
        <begin position="483"/>
        <end position="502"/>
    </location>
</feature>
<feature type="transmembrane region" description="Helical" evidence="1">
    <location>
        <begin position="413"/>
        <end position="439"/>
    </location>
</feature>
<dbReference type="AlphaFoldDB" id="A0A4D5RR04"/>
<dbReference type="InterPro" id="IPR036259">
    <property type="entry name" value="MFS_trans_sf"/>
</dbReference>
<dbReference type="InterPro" id="IPR050327">
    <property type="entry name" value="Proton-linked_MCT"/>
</dbReference>
<dbReference type="SUPFAM" id="SSF103473">
    <property type="entry name" value="MFS general substrate transporter"/>
    <property type="match status" value="1"/>
</dbReference>
<evidence type="ECO:0000256" key="1">
    <source>
        <dbReference type="SAM" id="Phobius"/>
    </source>
</evidence>
<dbReference type="InterPro" id="IPR011701">
    <property type="entry name" value="MFS"/>
</dbReference>
<dbReference type="VEuPathDB" id="VectorBase:ISCW003169"/>
<dbReference type="Gene3D" id="1.20.1250.20">
    <property type="entry name" value="MFS general substrate transporter like domains"/>
    <property type="match status" value="2"/>
</dbReference>